<feature type="chain" id="PRO_5047534508" description="Lipoprotein" evidence="1">
    <location>
        <begin position="24"/>
        <end position="345"/>
    </location>
</feature>
<dbReference type="SUPFAM" id="SSF50978">
    <property type="entry name" value="WD40 repeat-like"/>
    <property type="match status" value="1"/>
</dbReference>
<keyword evidence="3" id="KW-1185">Reference proteome</keyword>
<name>A0ABU5J2D8_9BACI</name>
<proteinExistence type="predicted"/>
<evidence type="ECO:0000313" key="2">
    <source>
        <dbReference type="EMBL" id="MDZ5473571.1"/>
    </source>
</evidence>
<dbReference type="Proteomes" id="UP001290455">
    <property type="component" value="Unassembled WGS sequence"/>
</dbReference>
<evidence type="ECO:0000256" key="1">
    <source>
        <dbReference type="SAM" id="SignalP"/>
    </source>
</evidence>
<evidence type="ECO:0008006" key="4">
    <source>
        <dbReference type="Google" id="ProtNLM"/>
    </source>
</evidence>
<dbReference type="InterPro" id="IPR036322">
    <property type="entry name" value="WD40_repeat_dom_sf"/>
</dbReference>
<dbReference type="RefSeq" id="WP_322447863.1">
    <property type="nucleotide sequence ID" value="NZ_JAXOFX010000014.1"/>
</dbReference>
<evidence type="ECO:0000313" key="3">
    <source>
        <dbReference type="Proteomes" id="UP001290455"/>
    </source>
</evidence>
<sequence length="345" mass="39491">MRKLIFLTLSVLFVLSFATCSMAANKFSLNKNWVFKLEDSSFYEKRIYHVTKEQYSVYILSDGEGFAKMLTLNPTGKKVWEKELRSSFAISNNTTPALFLIEDGNIQKYYLNSGKKLLDIKAPVADIHNTELYGVTKNQTLILLDWNTMNIVEIDEKGNTLSTVTYSDSALKKFSIQKPNMPNGTIQPSETIQNAIVKSYLPNFIKDKEVFQKKYGKGAKYFPYFEAKSSGAYVYVLAYFQINSTINNEIFSHSVLYKFKKTGRYISQKNLGNYNGTDIDVSKKGEVFVSLNNLNTASPYGLVKVINKKNSTIKTIKFKNQYVTEGKLYKNQFFIVTDKAFYSYK</sequence>
<comment type="caution">
    <text evidence="2">The sequence shown here is derived from an EMBL/GenBank/DDBJ whole genome shotgun (WGS) entry which is preliminary data.</text>
</comment>
<reference evidence="2 3" key="1">
    <citation type="submission" date="2023-11" db="EMBL/GenBank/DDBJ databases">
        <title>Bacillus jintuensis, isolated from a mudflat on the Beibu Gulf coast.</title>
        <authorList>
            <person name="Li M."/>
        </authorList>
    </citation>
    <scope>NUCLEOTIDE SEQUENCE [LARGE SCALE GENOMIC DNA]</scope>
    <source>
        <strain evidence="2 3">31A1R</strain>
    </source>
</reference>
<feature type="signal peptide" evidence="1">
    <location>
        <begin position="1"/>
        <end position="23"/>
    </location>
</feature>
<gene>
    <name evidence="2" type="ORF">SM124_17790</name>
</gene>
<keyword evidence="1" id="KW-0732">Signal</keyword>
<protein>
    <recommendedName>
        <fullName evidence="4">Lipoprotein</fullName>
    </recommendedName>
</protein>
<dbReference type="EMBL" id="JAXOFX010000014">
    <property type="protein sequence ID" value="MDZ5473571.1"/>
    <property type="molecule type" value="Genomic_DNA"/>
</dbReference>
<accession>A0ABU5J2D8</accession>
<organism evidence="2 3">
    <name type="scientific">Robertmurraya mangrovi</name>
    <dbReference type="NCBI Taxonomy" id="3098077"/>
    <lineage>
        <taxon>Bacteria</taxon>
        <taxon>Bacillati</taxon>
        <taxon>Bacillota</taxon>
        <taxon>Bacilli</taxon>
        <taxon>Bacillales</taxon>
        <taxon>Bacillaceae</taxon>
        <taxon>Robertmurraya</taxon>
    </lineage>
</organism>